<evidence type="ECO:0000256" key="1">
    <source>
        <dbReference type="SAM" id="MobiDB-lite"/>
    </source>
</evidence>
<gene>
    <name evidence="2" type="ORF">ABII15_28385</name>
</gene>
<feature type="region of interest" description="Disordered" evidence="1">
    <location>
        <begin position="1"/>
        <end position="26"/>
    </location>
</feature>
<feature type="region of interest" description="Disordered" evidence="1">
    <location>
        <begin position="133"/>
        <end position="157"/>
    </location>
</feature>
<organism evidence="2">
    <name type="scientific">Streptomyces tabacisoli</name>
    <dbReference type="NCBI Taxonomy" id="3156398"/>
    <lineage>
        <taxon>Bacteria</taxon>
        <taxon>Bacillati</taxon>
        <taxon>Actinomycetota</taxon>
        <taxon>Actinomycetes</taxon>
        <taxon>Kitasatosporales</taxon>
        <taxon>Streptomycetaceae</taxon>
        <taxon>Streptomyces</taxon>
    </lineage>
</organism>
<protein>
    <submittedName>
        <fullName evidence="2">SUKH-4 family immunity protein</fullName>
    </submittedName>
</protein>
<dbReference type="RefSeq" id="WP_353945097.1">
    <property type="nucleotide sequence ID" value="NZ_CP159534.1"/>
</dbReference>
<dbReference type="Pfam" id="PF14435">
    <property type="entry name" value="SUKH-4"/>
    <property type="match status" value="1"/>
</dbReference>
<accession>A0AAU8J0U5</accession>
<feature type="compositionally biased region" description="Pro residues" evidence="1">
    <location>
        <begin position="136"/>
        <end position="152"/>
    </location>
</feature>
<dbReference type="AlphaFoldDB" id="A0AAU8J0U5"/>
<proteinExistence type="predicted"/>
<name>A0AAU8J0U5_9ACTN</name>
<dbReference type="EMBL" id="CP159534">
    <property type="protein sequence ID" value="XCJ73638.1"/>
    <property type="molecule type" value="Genomic_DNA"/>
</dbReference>
<dbReference type="Pfam" id="PF14440">
    <property type="entry name" value="XOO_2897-deam"/>
    <property type="match status" value="1"/>
</dbReference>
<dbReference type="InterPro" id="IPR025851">
    <property type="entry name" value="SUKH-4"/>
</dbReference>
<evidence type="ECO:0000313" key="2">
    <source>
        <dbReference type="EMBL" id="XCJ73638.1"/>
    </source>
</evidence>
<reference evidence="2" key="1">
    <citation type="submission" date="2024-06" db="EMBL/GenBank/DDBJ databases">
        <title>Streptomyces sp. strain HUAS MG91 genome sequences.</title>
        <authorList>
            <person name="Mo P."/>
        </authorList>
    </citation>
    <scope>NUCLEOTIDE SEQUENCE</scope>
    <source>
        <strain evidence="2">HUAS MG91</strain>
    </source>
</reference>
<sequence>MTTPDQDQTRHQGPAPDARAVTGPGNTAVFTYIDPRTGEETYLTRVSAPGLPHVEYQGWTDLSRLAVPAGNVLAVHTDLSPSSLPGGYTLEALTAGFPTASLSSSHGYGRDAAERAAGVAALTAQVESMARLTGQAPPPHPHRVPAPDPATAPAPYAESLSGALPERLGVLRYDSALVAGAPLPDAARSTLTGTGVPADVRFFFTADRPDDPPAGGLFADAATQLRAAGAELSPSAAEVLSAHTRIGTDGRYVITVQQGAGSVWAANPETGSGRYVNGSVAAFAHSLAALVATRDLMLGMNPYEAGAAVAELQDRLFGLDATCFESSGTWWSVIVEQMWHGLF</sequence>
<dbReference type="InterPro" id="IPR032722">
    <property type="entry name" value="Deaminase_XOO_2897"/>
</dbReference>
<dbReference type="KEGG" id="stac:ABII15_28385"/>